<feature type="region of interest" description="Disordered" evidence="1">
    <location>
        <begin position="39"/>
        <end position="111"/>
    </location>
</feature>
<feature type="region of interest" description="Disordered" evidence="1">
    <location>
        <begin position="1"/>
        <end position="24"/>
    </location>
</feature>
<sequence>MARQRSVNEYDRQPANETAPDTPLWSLDIEKLKITANGPSTISFTASLGDPSRSGVLRRERRAVERRAPGSHDDADEAPSRPNVPRLRKINPKLDGRRLESAASDYRGQAHRRMTLPAAHRSYAGGQESDSERDSGVLEYESDFEYDSTRAVEEVTSGPCSRHPVKKFRGGPTLREAYAAGREALASTGAILSSVDFLKLNSIRKTGRRDQIAEDGTQKKAPVETAIQSVLPSRPAPKPLSTYNPHPPQQRRRSIALPFQPLSRATSTSTNGKGARHRRHSTSVSLDHVQKMTPEDYLRAEQKRIDRLAPPKVGEPLEPYILRMLDPTRPTHIPSLKLTEEDCISRWHRLEGSLRPDVAETKRDYMWRMCTLHASRAREERILYGVEMSVMGEEMRRELDEARWEVVEGSMRPFVGETREEYRKRMVRPWLLEDGHAAPTAEVIAAKLAAKMRWEVYCGRA</sequence>
<name>A0A6G1L124_9PEZI</name>
<keyword evidence="3" id="KW-1185">Reference proteome</keyword>
<evidence type="ECO:0000256" key="1">
    <source>
        <dbReference type="SAM" id="MobiDB-lite"/>
    </source>
</evidence>
<accession>A0A6G1L124</accession>
<feature type="compositionally biased region" description="Basic and acidic residues" evidence="1">
    <location>
        <begin position="1"/>
        <end position="14"/>
    </location>
</feature>
<reference evidence="2" key="1">
    <citation type="journal article" date="2020" name="Stud. Mycol.">
        <title>101 Dothideomycetes genomes: a test case for predicting lifestyles and emergence of pathogens.</title>
        <authorList>
            <person name="Haridas S."/>
            <person name="Albert R."/>
            <person name="Binder M."/>
            <person name="Bloem J."/>
            <person name="Labutti K."/>
            <person name="Salamov A."/>
            <person name="Andreopoulos B."/>
            <person name="Baker S."/>
            <person name="Barry K."/>
            <person name="Bills G."/>
            <person name="Bluhm B."/>
            <person name="Cannon C."/>
            <person name="Castanera R."/>
            <person name="Culley D."/>
            <person name="Daum C."/>
            <person name="Ezra D."/>
            <person name="Gonzalez J."/>
            <person name="Henrissat B."/>
            <person name="Kuo A."/>
            <person name="Liang C."/>
            <person name="Lipzen A."/>
            <person name="Lutzoni F."/>
            <person name="Magnuson J."/>
            <person name="Mondo S."/>
            <person name="Nolan M."/>
            <person name="Ohm R."/>
            <person name="Pangilinan J."/>
            <person name="Park H.-J."/>
            <person name="Ramirez L."/>
            <person name="Alfaro M."/>
            <person name="Sun H."/>
            <person name="Tritt A."/>
            <person name="Yoshinaga Y."/>
            <person name="Zwiers L.-H."/>
            <person name="Turgeon B."/>
            <person name="Goodwin S."/>
            <person name="Spatafora J."/>
            <person name="Crous P."/>
            <person name="Grigoriev I."/>
        </authorList>
    </citation>
    <scope>NUCLEOTIDE SEQUENCE</scope>
    <source>
        <strain evidence="2">CBS 116005</strain>
    </source>
</reference>
<evidence type="ECO:0000313" key="3">
    <source>
        <dbReference type="Proteomes" id="UP000799436"/>
    </source>
</evidence>
<proteinExistence type="predicted"/>
<dbReference type="Proteomes" id="UP000799436">
    <property type="component" value="Unassembled WGS sequence"/>
</dbReference>
<protein>
    <submittedName>
        <fullName evidence="2">Uncharacterized protein</fullName>
    </submittedName>
</protein>
<feature type="compositionally biased region" description="Polar residues" evidence="1">
    <location>
        <begin position="263"/>
        <end position="272"/>
    </location>
</feature>
<dbReference type="AlphaFoldDB" id="A0A6G1L124"/>
<dbReference type="EMBL" id="ML995869">
    <property type="protein sequence ID" value="KAF2766557.1"/>
    <property type="molecule type" value="Genomic_DNA"/>
</dbReference>
<organism evidence="2 3">
    <name type="scientific">Teratosphaeria nubilosa</name>
    <dbReference type="NCBI Taxonomy" id="161662"/>
    <lineage>
        <taxon>Eukaryota</taxon>
        <taxon>Fungi</taxon>
        <taxon>Dikarya</taxon>
        <taxon>Ascomycota</taxon>
        <taxon>Pezizomycotina</taxon>
        <taxon>Dothideomycetes</taxon>
        <taxon>Dothideomycetidae</taxon>
        <taxon>Mycosphaerellales</taxon>
        <taxon>Teratosphaeriaceae</taxon>
        <taxon>Teratosphaeria</taxon>
    </lineage>
</organism>
<evidence type="ECO:0000313" key="2">
    <source>
        <dbReference type="EMBL" id="KAF2766557.1"/>
    </source>
</evidence>
<gene>
    <name evidence="2" type="ORF">EJ03DRAFT_353811</name>
</gene>
<feature type="region of interest" description="Disordered" evidence="1">
    <location>
        <begin position="229"/>
        <end position="286"/>
    </location>
</feature>
<dbReference type="OrthoDB" id="10338940at2759"/>
<feature type="compositionally biased region" description="Basic and acidic residues" evidence="1">
    <location>
        <begin position="62"/>
        <end position="73"/>
    </location>
</feature>